<dbReference type="InterPro" id="IPR012677">
    <property type="entry name" value="Nucleotide-bd_a/b_plait_sf"/>
</dbReference>
<dbReference type="Pfam" id="PF00076">
    <property type="entry name" value="RRM_1"/>
    <property type="match status" value="1"/>
</dbReference>
<feature type="compositionally biased region" description="Polar residues" evidence="2">
    <location>
        <begin position="99"/>
        <end position="121"/>
    </location>
</feature>
<name>A0AAX6GMP4_IRIPA</name>
<gene>
    <name evidence="5" type="ORF">M6B38_126400</name>
</gene>
<feature type="compositionally biased region" description="Low complexity" evidence="2">
    <location>
        <begin position="357"/>
        <end position="369"/>
    </location>
</feature>
<dbReference type="Pfam" id="PF00397">
    <property type="entry name" value="WW"/>
    <property type="match status" value="1"/>
</dbReference>
<dbReference type="GO" id="GO:0071004">
    <property type="term" value="C:U2-type prespliceosome"/>
    <property type="evidence" value="ECO:0007669"/>
    <property type="project" value="TreeGrafter"/>
</dbReference>
<reference evidence="5" key="1">
    <citation type="journal article" date="2023" name="GigaByte">
        <title>Genome assembly of the bearded iris, Iris pallida Lam.</title>
        <authorList>
            <person name="Bruccoleri R.E."/>
            <person name="Oakeley E.J."/>
            <person name="Faust A.M.E."/>
            <person name="Altorfer M."/>
            <person name="Dessus-Babus S."/>
            <person name="Burckhardt D."/>
            <person name="Oertli M."/>
            <person name="Naumann U."/>
            <person name="Petersen F."/>
            <person name="Wong J."/>
        </authorList>
    </citation>
    <scope>NUCLEOTIDE SEQUENCE</scope>
    <source>
        <strain evidence="5">GSM-AAB239-AS_SAM_17_03QT</strain>
    </source>
</reference>
<dbReference type="Proteomes" id="UP001140949">
    <property type="component" value="Unassembled WGS sequence"/>
</dbReference>
<evidence type="ECO:0000259" key="4">
    <source>
        <dbReference type="PROSITE" id="PS50102"/>
    </source>
</evidence>
<feature type="region of interest" description="Disordered" evidence="2">
    <location>
        <begin position="491"/>
        <end position="517"/>
    </location>
</feature>
<sequence length="517" mass="55867">MRDESKQSRGCGFVKFSNKEMAASAINALHENYTMRGCNQPLIVRFADPKRPRPDPRGGSAFGGGFGHRSEDSTVIRPQSNFDESMGGRLPPNEWGPVSAQTNGPSSLARTHGFGSNSSTKGGAVETPSPGEGIFEDTGGAASGSQSSHSAASLSQKGFDTAQINPVSGQQMPPLQKTLIPPHHLPPSLELHNNQQILAPHPQGQVLQAPMQQLGQLQVPHSIGLPSNQTVLPQQLPGMGGQLFASQPFMQHNASAAGMQTQFGLQHQGMAAVANQQQLPGSISHQLFQYPAYQLPSQFPQVLLQQQAQALQSSFQSSQQALFQLQQQVQLMQQSGLSQQNLSQNAKQQSTWTGPFTTSSAPVSTPAVSATPLPLSTTSAVPLTCNWTEHTSPQGFKYYYNSVTQESKWEKPKELLIFEQQQQQKLAVQQLQSPAQTTSHSQVQPTQPVPQTQQVQAQMQLRQQAQFQLQPSADFNYAQLQAVGSVTDPARLQQNSMQGQGVKAAPELSYQNKPAGS</sequence>
<feature type="domain" description="WW" evidence="3">
    <location>
        <begin position="381"/>
        <end position="414"/>
    </location>
</feature>
<dbReference type="SUPFAM" id="SSF54928">
    <property type="entry name" value="RNA-binding domain, RBD"/>
    <property type="match status" value="1"/>
</dbReference>
<organism evidence="5 6">
    <name type="scientific">Iris pallida</name>
    <name type="common">Sweet iris</name>
    <dbReference type="NCBI Taxonomy" id="29817"/>
    <lineage>
        <taxon>Eukaryota</taxon>
        <taxon>Viridiplantae</taxon>
        <taxon>Streptophyta</taxon>
        <taxon>Embryophyta</taxon>
        <taxon>Tracheophyta</taxon>
        <taxon>Spermatophyta</taxon>
        <taxon>Magnoliopsida</taxon>
        <taxon>Liliopsida</taxon>
        <taxon>Asparagales</taxon>
        <taxon>Iridaceae</taxon>
        <taxon>Iridoideae</taxon>
        <taxon>Irideae</taxon>
        <taxon>Iris</taxon>
    </lineage>
</organism>
<evidence type="ECO:0000313" key="5">
    <source>
        <dbReference type="EMBL" id="KAJ6830016.1"/>
    </source>
</evidence>
<dbReference type="InterPro" id="IPR036020">
    <property type="entry name" value="WW_dom_sf"/>
</dbReference>
<evidence type="ECO:0000313" key="6">
    <source>
        <dbReference type="Proteomes" id="UP001140949"/>
    </source>
</evidence>
<dbReference type="EMBL" id="JANAVB010017999">
    <property type="protein sequence ID" value="KAJ6830016.1"/>
    <property type="molecule type" value="Genomic_DNA"/>
</dbReference>
<dbReference type="PROSITE" id="PS50102">
    <property type="entry name" value="RRM"/>
    <property type="match status" value="1"/>
</dbReference>
<dbReference type="InterPro" id="IPR039726">
    <property type="entry name" value="Prp40-like"/>
</dbReference>
<protein>
    <submittedName>
        <fullName evidence="5">Flowering time control protein FCA-like</fullName>
    </submittedName>
</protein>
<feature type="compositionally biased region" description="Low complexity" evidence="2">
    <location>
        <begin position="179"/>
        <end position="189"/>
    </location>
</feature>
<dbReference type="Gene3D" id="3.30.70.330">
    <property type="match status" value="1"/>
</dbReference>
<feature type="compositionally biased region" description="Polar residues" evidence="2">
    <location>
        <begin position="162"/>
        <end position="173"/>
    </location>
</feature>
<feature type="region of interest" description="Disordered" evidence="2">
    <location>
        <begin position="350"/>
        <end position="369"/>
    </location>
</feature>
<evidence type="ECO:0000259" key="3">
    <source>
        <dbReference type="PROSITE" id="PS50020"/>
    </source>
</evidence>
<dbReference type="GO" id="GO:0045292">
    <property type="term" value="P:mRNA cis splicing, via spliceosome"/>
    <property type="evidence" value="ECO:0007669"/>
    <property type="project" value="InterPro"/>
</dbReference>
<feature type="region of interest" description="Disordered" evidence="2">
    <location>
        <begin position="48"/>
        <end position="189"/>
    </location>
</feature>
<feature type="region of interest" description="Disordered" evidence="2">
    <location>
        <begin position="429"/>
        <end position="453"/>
    </location>
</feature>
<feature type="domain" description="RRM" evidence="4">
    <location>
        <begin position="1"/>
        <end position="49"/>
    </location>
</feature>
<feature type="compositionally biased region" description="Low complexity" evidence="2">
    <location>
        <begin position="139"/>
        <end position="158"/>
    </location>
</feature>
<reference evidence="5" key="2">
    <citation type="submission" date="2023-04" db="EMBL/GenBank/DDBJ databases">
        <authorList>
            <person name="Bruccoleri R.E."/>
            <person name="Oakeley E.J."/>
            <person name="Faust A.-M."/>
            <person name="Dessus-Babus S."/>
            <person name="Altorfer M."/>
            <person name="Burckhardt D."/>
            <person name="Oertli M."/>
            <person name="Naumann U."/>
            <person name="Petersen F."/>
            <person name="Wong J."/>
        </authorList>
    </citation>
    <scope>NUCLEOTIDE SEQUENCE</scope>
    <source>
        <strain evidence="5">GSM-AAB239-AS_SAM_17_03QT</strain>
        <tissue evidence="5">Leaf</tissue>
    </source>
</reference>
<dbReference type="PANTHER" id="PTHR11864">
    <property type="entry name" value="PRE-MRNA-PROCESSING PROTEIN PRP40"/>
    <property type="match status" value="1"/>
</dbReference>
<keyword evidence="6" id="KW-1185">Reference proteome</keyword>
<dbReference type="InterPro" id="IPR000504">
    <property type="entry name" value="RRM_dom"/>
</dbReference>
<accession>A0AAX6GMP4</accession>
<dbReference type="SUPFAM" id="SSF51045">
    <property type="entry name" value="WW domain"/>
    <property type="match status" value="1"/>
</dbReference>
<dbReference type="InterPro" id="IPR001202">
    <property type="entry name" value="WW_dom"/>
</dbReference>
<dbReference type="CDD" id="cd00201">
    <property type="entry name" value="WW"/>
    <property type="match status" value="1"/>
</dbReference>
<dbReference type="InterPro" id="IPR035979">
    <property type="entry name" value="RBD_domain_sf"/>
</dbReference>
<proteinExistence type="predicted"/>
<keyword evidence="1" id="KW-0694">RNA-binding</keyword>
<dbReference type="Gene3D" id="2.20.70.10">
    <property type="match status" value="1"/>
</dbReference>
<dbReference type="PANTHER" id="PTHR11864:SF0">
    <property type="entry name" value="PRP40 PRE-MRNA PROCESSING FACTOR 40 HOMOLOG A (YEAST)"/>
    <property type="match status" value="1"/>
</dbReference>
<dbReference type="AlphaFoldDB" id="A0AAX6GMP4"/>
<evidence type="ECO:0000256" key="1">
    <source>
        <dbReference type="PROSITE-ProRule" id="PRU00176"/>
    </source>
</evidence>
<comment type="caution">
    <text evidence="5">The sequence shown here is derived from an EMBL/GenBank/DDBJ whole genome shotgun (WGS) entry which is preliminary data.</text>
</comment>
<dbReference type="PROSITE" id="PS50020">
    <property type="entry name" value="WW_DOMAIN_2"/>
    <property type="match status" value="1"/>
</dbReference>
<dbReference type="GO" id="GO:0003723">
    <property type="term" value="F:RNA binding"/>
    <property type="evidence" value="ECO:0007669"/>
    <property type="project" value="UniProtKB-UniRule"/>
</dbReference>
<dbReference type="SMART" id="SM00456">
    <property type="entry name" value="WW"/>
    <property type="match status" value="1"/>
</dbReference>
<dbReference type="GO" id="GO:0005685">
    <property type="term" value="C:U1 snRNP"/>
    <property type="evidence" value="ECO:0007669"/>
    <property type="project" value="TreeGrafter"/>
</dbReference>
<feature type="compositionally biased region" description="Low complexity" evidence="2">
    <location>
        <begin position="442"/>
        <end position="453"/>
    </location>
</feature>
<evidence type="ECO:0000256" key="2">
    <source>
        <dbReference type="SAM" id="MobiDB-lite"/>
    </source>
</evidence>